<gene>
    <name evidence="2" type="ORF">S01H4_18388</name>
</gene>
<dbReference type="SUPFAM" id="SSF81665">
    <property type="entry name" value="Calcium ATPase, transmembrane domain M"/>
    <property type="match status" value="1"/>
</dbReference>
<dbReference type="InterPro" id="IPR004014">
    <property type="entry name" value="ATPase_P-typ_cation-transptr_N"/>
</dbReference>
<reference evidence="2" key="1">
    <citation type="journal article" date="2014" name="Front. Microbiol.">
        <title>High frequency of phylogenetically diverse reductive dehalogenase-homologous genes in deep subseafloor sedimentary metagenomes.</title>
        <authorList>
            <person name="Kawai M."/>
            <person name="Futagami T."/>
            <person name="Toyoda A."/>
            <person name="Takaki Y."/>
            <person name="Nishi S."/>
            <person name="Hori S."/>
            <person name="Arai W."/>
            <person name="Tsubouchi T."/>
            <person name="Morono Y."/>
            <person name="Uchiyama I."/>
            <person name="Ito T."/>
            <person name="Fujiyama A."/>
            <person name="Inagaki F."/>
            <person name="Takami H."/>
        </authorList>
    </citation>
    <scope>NUCLEOTIDE SEQUENCE</scope>
    <source>
        <strain evidence="2">Expedition CK06-06</strain>
    </source>
</reference>
<proteinExistence type="predicted"/>
<dbReference type="Pfam" id="PF00690">
    <property type="entry name" value="Cation_ATPase_N"/>
    <property type="match status" value="1"/>
</dbReference>
<evidence type="ECO:0000313" key="2">
    <source>
        <dbReference type="EMBL" id="GAG69520.1"/>
    </source>
</evidence>
<organism evidence="2">
    <name type="scientific">marine sediment metagenome</name>
    <dbReference type="NCBI Taxonomy" id="412755"/>
    <lineage>
        <taxon>unclassified sequences</taxon>
        <taxon>metagenomes</taxon>
        <taxon>ecological metagenomes</taxon>
    </lineage>
</organism>
<evidence type="ECO:0000259" key="1">
    <source>
        <dbReference type="Pfam" id="PF00690"/>
    </source>
</evidence>
<feature type="non-terminal residue" evidence="2">
    <location>
        <position position="56"/>
    </location>
</feature>
<feature type="domain" description="Cation-transporting P-type ATPase N-terminal" evidence="1">
    <location>
        <begin position="16"/>
        <end position="56"/>
    </location>
</feature>
<sequence length="56" mass="6218">MATIDVEKKPDAIKGHSIELNKLLTLLETDLEKGLTDDNAAKNLEKYGLNEIPKPK</sequence>
<protein>
    <recommendedName>
        <fullName evidence="1">Cation-transporting P-type ATPase N-terminal domain-containing protein</fullName>
    </recommendedName>
</protein>
<dbReference type="EMBL" id="BART01008147">
    <property type="protein sequence ID" value="GAG69520.1"/>
    <property type="molecule type" value="Genomic_DNA"/>
</dbReference>
<comment type="caution">
    <text evidence="2">The sequence shown here is derived from an EMBL/GenBank/DDBJ whole genome shotgun (WGS) entry which is preliminary data.</text>
</comment>
<name>X0ZIR8_9ZZZZ</name>
<accession>X0ZIR8</accession>
<dbReference type="AlphaFoldDB" id="X0ZIR8"/>
<dbReference type="InterPro" id="IPR023298">
    <property type="entry name" value="ATPase_P-typ_TM_dom_sf"/>
</dbReference>